<proteinExistence type="predicted"/>
<reference evidence="2" key="1">
    <citation type="submission" date="2023-07" db="EMBL/GenBank/DDBJ databases">
        <authorList>
            <consortium name="CYATHOMIX"/>
        </authorList>
    </citation>
    <scope>NUCLEOTIDE SEQUENCE</scope>
    <source>
        <strain evidence="2">N/A</strain>
    </source>
</reference>
<evidence type="ECO:0000313" key="2">
    <source>
        <dbReference type="EMBL" id="CAJ0595542.1"/>
    </source>
</evidence>
<keyword evidence="1" id="KW-0732">Signal</keyword>
<evidence type="ECO:0008006" key="4">
    <source>
        <dbReference type="Google" id="ProtNLM"/>
    </source>
</evidence>
<protein>
    <recommendedName>
        <fullName evidence="4">Saposin B-type domain-containing protein</fullName>
    </recommendedName>
</protein>
<evidence type="ECO:0000313" key="3">
    <source>
        <dbReference type="Proteomes" id="UP001176961"/>
    </source>
</evidence>
<accession>A0AA36GNZ2</accession>
<comment type="caution">
    <text evidence="2">The sequence shown here is derived from an EMBL/GenBank/DDBJ whole genome shotgun (WGS) entry which is preliminary data.</text>
</comment>
<keyword evidence="3" id="KW-1185">Reference proteome</keyword>
<evidence type="ECO:0000256" key="1">
    <source>
        <dbReference type="SAM" id="SignalP"/>
    </source>
</evidence>
<organism evidence="2 3">
    <name type="scientific">Cylicocyclus nassatus</name>
    <name type="common">Nematode worm</name>
    <dbReference type="NCBI Taxonomy" id="53992"/>
    <lineage>
        <taxon>Eukaryota</taxon>
        <taxon>Metazoa</taxon>
        <taxon>Ecdysozoa</taxon>
        <taxon>Nematoda</taxon>
        <taxon>Chromadorea</taxon>
        <taxon>Rhabditida</taxon>
        <taxon>Rhabditina</taxon>
        <taxon>Rhabditomorpha</taxon>
        <taxon>Strongyloidea</taxon>
        <taxon>Strongylidae</taxon>
        <taxon>Cylicocyclus</taxon>
    </lineage>
</organism>
<feature type="signal peptide" evidence="1">
    <location>
        <begin position="1"/>
        <end position="17"/>
    </location>
</feature>
<name>A0AA36GNZ2_CYLNA</name>
<dbReference type="EMBL" id="CATQJL010000112">
    <property type="protein sequence ID" value="CAJ0595542.1"/>
    <property type="molecule type" value="Genomic_DNA"/>
</dbReference>
<dbReference type="Proteomes" id="UP001176961">
    <property type="component" value="Unassembled WGS sequence"/>
</dbReference>
<dbReference type="AlphaFoldDB" id="A0AA36GNZ2"/>
<sequence>MHKLFFLILILALYVECARWSECHTCMSSLSKFVALSKAWNKMQGKDKLMTSCNFVRERSKDSKQYKVCEQILTEVMAHQVILHKIKVYRAKHKSVRAFCARELSKSYCPYRG</sequence>
<feature type="chain" id="PRO_5041291398" description="Saposin B-type domain-containing protein" evidence="1">
    <location>
        <begin position="18"/>
        <end position="113"/>
    </location>
</feature>
<gene>
    <name evidence="2" type="ORF">CYNAS_LOCUS7525</name>
</gene>